<organism evidence="3 4">
    <name type="scientific">Boothiomyces macroporosus</name>
    <dbReference type="NCBI Taxonomy" id="261099"/>
    <lineage>
        <taxon>Eukaryota</taxon>
        <taxon>Fungi</taxon>
        <taxon>Fungi incertae sedis</taxon>
        <taxon>Chytridiomycota</taxon>
        <taxon>Chytridiomycota incertae sedis</taxon>
        <taxon>Chytridiomycetes</taxon>
        <taxon>Rhizophydiales</taxon>
        <taxon>Terramycetaceae</taxon>
        <taxon>Boothiomyces</taxon>
    </lineage>
</organism>
<keyword evidence="1" id="KW-1133">Transmembrane helix</keyword>
<feature type="transmembrane region" description="Helical" evidence="1">
    <location>
        <begin position="242"/>
        <end position="261"/>
    </location>
</feature>
<keyword evidence="1" id="KW-0812">Transmembrane</keyword>
<feature type="transmembrane region" description="Helical" evidence="1">
    <location>
        <begin position="209"/>
        <end position="236"/>
    </location>
</feature>
<feature type="domain" description="CSC1/OSCA1-like cytosolic" evidence="2">
    <location>
        <begin position="2"/>
        <end position="197"/>
    </location>
</feature>
<protein>
    <recommendedName>
        <fullName evidence="2">CSC1/OSCA1-like cytosolic domain-containing protein</fullName>
    </recommendedName>
</protein>
<accession>A0AAD5UEG8</accession>
<keyword evidence="4" id="KW-1185">Reference proteome</keyword>
<dbReference type="PANTHER" id="PTHR13018:SF5">
    <property type="entry name" value="RE44586P"/>
    <property type="match status" value="1"/>
</dbReference>
<dbReference type="PANTHER" id="PTHR13018">
    <property type="entry name" value="PROBABLE MEMBRANE PROTEIN DUF221-RELATED"/>
    <property type="match status" value="1"/>
</dbReference>
<sequence>MRSVMVFGIPKELQNEVNLSIFFNNLQVGKVENVVLCRNWSLLQQAVQKRLYYLEKLEKLCLQLEKLPKLERAFVIPEATSFNNPQMSAVDIAIEEILNRYNSIDPEYRPTHKTGFLGLFGERVDSTQNYVANFRHWDSMVERFRRNPHLSAATSIGIVSFESPISAAIVSQAVSHMDPFACIVKNAPEPRDIYWTNLSSKAAHSYTKLFRMIFVMTVMSLLVLFSTSVITSFAGLIDLEQLAVLLPILKPILTDLTPTWIQFIQGGVATPYVVNRCLSGVAIMQLSMMGVLALKSAEEGSYSTLSSLGSIESLSAYAQMVIGVIPLLFLTFFAYKLLNDAYEKQIRNIPLEVIGKAMRSLSKQGEGNVMHSEPSGSQLTQPELLFEQELAGFEGRSNRKLKSRMSSLSMKNRYQQDQIQINISEDSSSGDELIPNKRYSTFNIIQPNPEFNPFHDPSEINPILDQSSGSGYQQLNTPPDTMSSHIEPPMTRVAGILDVPLESAMLKYGEESDNFFVDDVEEDCQLHSYMHPALIGKLPLPWIKGNNFESLRKDQGKQQKALLQRLKYQQRLSIEEADPDIEAEERSLLGRVNGFFDGITSWLNLAVS</sequence>
<dbReference type="GO" id="GO:0005886">
    <property type="term" value="C:plasma membrane"/>
    <property type="evidence" value="ECO:0007669"/>
    <property type="project" value="TreeGrafter"/>
</dbReference>
<dbReference type="GO" id="GO:0005227">
    <property type="term" value="F:calcium-activated cation channel activity"/>
    <property type="evidence" value="ECO:0007669"/>
    <property type="project" value="InterPro"/>
</dbReference>
<evidence type="ECO:0000259" key="2">
    <source>
        <dbReference type="Pfam" id="PF14703"/>
    </source>
</evidence>
<dbReference type="InterPro" id="IPR045122">
    <property type="entry name" value="Csc1-like"/>
</dbReference>
<dbReference type="EMBL" id="JADGKB010000068">
    <property type="protein sequence ID" value="KAJ3255330.1"/>
    <property type="molecule type" value="Genomic_DNA"/>
</dbReference>
<reference evidence="3" key="1">
    <citation type="submission" date="2020-05" db="EMBL/GenBank/DDBJ databases">
        <title>Phylogenomic resolution of chytrid fungi.</title>
        <authorList>
            <person name="Stajich J.E."/>
            <person name="Amses K."/>
            <person name="Simmons R."/>
            <person name="Seto K."/>
            <person name="Myers J."/>
            <person name="Bonds A."/>
            <person name="Quandt C.A."/>
            <person name="Barry K."/>
            <person name="Liu P."/>
            <person name="Grigoriev I."/>
            <person name="Longcore J.E."/>
            <person name="James T.Y."/>
        </authorList>
    </citation>
    <scope>NUCLEOTIDE SEQUENCE</scope>
    <source>
        <strain evidence="3">PLAUS21</strain>
    </source>
</reference>
<evidence type="ECO:0000313" key="4">
    <source>
        <dbReference type="Proteomes" id="UP001210925"/>
    </source>
</evidence>
<keyword evidence="1" id="KW-0472">Membrane</keyword>
<name>A0AAD5UEG8_9FUNG</name>
<evidence type="ECO:0000313" key="3">
    <source>
        <dbReference type="EMBL" id="KAJ3255330.1"/>
    </source>
</evidence>
<dbReference type="Pfam" id="PF14703">
    <property type="entry name" value="PHM7_cyt"/>
    <property type="match status" value="1"/>
</dbReference>
<feature type="transmembrane region" description="Helical" evidence="1">
    <location>
        <begin position="314"/>
        <end position="338"/>
    </location>
</feature>
<proteinExistence type="predicted"/>
<comment type="caution">
    <text evidence="3">The sequence shown here is derived from an EMBL/GenBank/DDBJ whole genome shotgun (WGS) entry which is preliminary data.</text>
</comment>
<dbReference type="Proteomes" id="UP001210925">
    <property type="component" value="Unassembled WGS sequence"/>
</dbReference>
<gene>
    <name evidence="3" type="ORF">HK103_006353</name>
</gene>
<dbReference type="InterPro" id="IPR027815">
    <property type="entry name" value="CSC1/OSCA1-like_cyt"/>
</dbReference>
<evidence type="ECO:0000256" key="1">
    <source>
        <dbReference type="SAM" id="Phobius"/>
    </source>
</evidence>
<dbReference type="AlphaFoldDB" id="A0AAD5UEG8"/>